<comment type="caution">
    <text evidence="2">The sequence shown here is derived from an EMBL/GenBank/DDBJ whole genome shotgun (WGS) entry which is preliminary data.</text>
</comment>
<protein>
    <submittedName>
        <fullName evidence="2">Zinc ribbon domain-containing protein</fullName>
    </submittedName>
</protein>
<dbReference type="Proteomes" id="UP000824116">
    <property type="component" value="Unassembled WGS sequence"/>
</dbReference>
<feature type="compositionally biased region" description="Basic and acidic residues" evidence="1">
    <location>
        <begin position="186"/>
        <end position="199"/>
    </location>
</feature>
<evidence type="ECO:0000313" key="3">
    <source>
        <dbReference type="Proteomes" id="UP000824116"/>
    </source>
</evidence>
<evidence type="ECO:0000313" key="2">
    <source>
        <dbReference type="EMBL" id="HIZ73848.1"/>
    </source>
</evidence>
<organism evidence="2 3">
    <name type="scientific">Candidatus Mediterraneibacter stercoravium</name>
    <dbReference type="NCBI Taxonomy" id="2838685"/>
    <lineage>
        <taxon>Bacteria</taxon>
        <taxon>Bacillati</taxon>
        <taxon>Bacillota</taxon>
        <taxon>Clostridia</taxon>
        <taxon>Lachnospirales</taxon>
        <taxon>Lachnospiraceae</taxon>
        <taxon>Mediterraneibacter</taxon>
    </lineage>
</organism>
<feature type="region of interest" description="Disordered" evidence="1">
    <location>
        <begin position="179"/>
        <end position="212"/>
    </location>
</feature>
<name>A0A9D2G742_9FIRM</name>
<feature type="region of interest" description="Disordered" evidence="1">
    <location>
        <begin position="123"/>
        <end position="143"/>
    </location>
</feature>
<reference evidence="2" key="1">
    <citation type="journal article" date="2021" name="PeerJ">
        <title>Extensive microbial diversity within the chicken gut microbiome revealed by metagenomics and culture.</title>
        <authorList>
            <person name="Gilroy R."/>
            <person name="Ravi A."/>
            <person name="Getino M."/>
            <person name="Pursley I."/>
            <person name="Horton D.L."/>
            <person name="Alikhan N.F."/>
            <person name="Baker D."/>
            <person name="Gharbi K."/>
            <person name="Hall N."/>
            <person name="Watson M."/>
            <person name="Adriaenssens E.M."/>
            <person name="Foster-Nyarko E."/>
            <person name="Jarju S."/>
            <person name="Secka A."/>
            <person name="Antonio M."/>
            <person name="Oren A."/>
            <person name="Chaudhuri R.R."/>
            <person name="La Ragione R."/>
            <person name="Hildebrand F."/>
            <person name="Pallen M.J."/>
        </authorList>
    </citation>
    <scope>NUCLEOTIDE SEQUENCE</scope>
    <source>
        <strain evidence="2">CHK196-3914</strain>
    </source>
</reference>
<proteinExistence type="predicted"/>
<gene>
    <name evidence="2" type="ORF">H9723_01195</name>
</gene>
<sequence>MKDFFEDLGKRLEETAETVTNKAGEAIEIQRMKSQMRNLARGNAVDLMELGRMIYDRYKDGEEVEEAAEGLCAAIREREESIGKYEKKIAKIKGASECGHCGRMVARDMAFCPYCGEKIDTSAFEDEEEEEASAREEAGETYADAMKKKAADVAETAAEKADEAAQKVGDAAEKAAQKTADMAQKAAEKVGEAAEKLSETADSASDSSDKEQ</sequence>
<accession>A0A9D2G742</accession>
<dbReference type="AlphaFoldDB" id="A0A9D2G742"/>
<reference evidence="2" key="2">
    <citation type="submission" date="2021-04" db="EMBL/GenBank/DDBJ databases">
        <authorList>
            <person name="Gilroy R."/>
        </authorList>
    </citation>
    <scope>NUCLEOTIDE SEQUENCE</scope>
    <source>
        <strain evidence="2">CHK196-3914</strain>
    </source>
</reference>
<evidence type="ECO:0000256" key="1">
    <source>
        <dbReference type="SAM" id="MobiDB-lite"/>
    </source>
</evidence>
<dbReference type="EMBL" id="DXAY01000027">
    <property type="protein sequence ID" value="HIZ73848.1"/>
    <property type="molecule type" value="Genomic_DNA"/>
</dbReference>